<dbReference type="InterPro" id="IPR008183">
    <property type="entry name" value="Aldose_1/G6P_1-epimerase"/>
</dbReference>
<evidence type="ECO:0000313" key="13">
    <source>
        <dbReference type="Proteomes" id="UP000005326"/>
    </source>
</evidence>
<dbReference type="Pfam" id="PF01263">
    <property type="entry name" value="Aldose_epim"/>
    <property type="match status" value="1"/>
</dbReference>
<dbReference type="InterPro" id="IPR011013">
    <property type="entry name" value="Gal_mutarotase_sf_dom"/>
</dbReference>
<evidence type="ECO:0000256" key="6">
    <source>
        <dbReference type="ARBA" id="ARBA00023235"/>
    </source>
</evidence>
<dbReference type="SUPFAM" id="SSF74650">
    <property type="entry name" value="Galactose mutarotase-like"/>
    <property type="match status" value="1"/>
</dbReference>
<comment type="caution">
    <text evidence="12">The sequence shown here is derived from an EMBL/GenBank/DDBJ whole genome shotgun (WGS) entry which is preliminary data.</text>
</comment>
<evidence type="ECO:0000256" key="1">
    <source>
        <dbReference type="ARBA" id="ARBA00001614"/>
    </source>
</evidence>
<dbReference type="PANTHER" id="PTHR10091:SF0">
    <property type="entry name" value="GALACTOSE MUTAROTASE"/>
    <property type="match status" value="1"/>
</dbReference>
<comment type="similarity">
    <text evidence="3 8">Belongs to the aldose epimerase family.</text>
</comment>
<dbReference type="AlphaFoldDB" id="B0MNK9"/>
<dbReference type="GO" id="GO:0033499">
    <property type="term" value="P:galactose catabolic process via UDP-galactose, Leloir pathway"/>
    <property type="evidence" value="ECO:0007669"/>
    <property type="project" value="TreeGrafter"/>
</dbReference>
<evidence type="ECO:0000256" key="3">
    <source>
        <dbReference type="ARBA" id="ARBA00006206"/>
    </source>
</evidence>
<evidence type="ECO:0000256" key="9">
    <source>
        <dbReference type="PIRSR" id="PIRSR005096-1"/>
    </source>
</evidence>
<evidence type="ECO:0000256" key="8">
    <source>
        <dbReference type="PIRNR" id="PIRNR005096"/>
    </source>
</evidence>
<name>B0MNK9_9FIRM</name>
<gene>
    <name evidence="12" type="ORF">EUBSIR_01416</name>
</gene>
<feature type="binding site" evidence="10">
    <location>
        <position position="249"/>
    </location>
    <ligand>
        <name>beta-D-galactose</name>
        <dbReference type="ChEBI" id="CHEBI:27667"/>
    </ligand>
</feature>
<dbReference type="PROSITE" id="PS00545">
    <property type="entry name" value="ALDOSE_1_EPIMERASE"/>
    <property type="match status" value="1"/>
</dbReference>
<dbReference type="InterPro" id="IPR047215">
    <property type="entry name" value="Galactose_mutarotase-like"/>
</dbReference>
<dbReference type="EMBL" id="ABCA03000046">
    <property type="protein sequence ID" value="EDS00721.1"/>
    <property type="molecule type" value="Genomic_DNA"/>
</dbReference>
<dbReference type="InterPro" id="IPR014718">
    <property type="entry name" value="GH-type_carb-bd"/>
</dbReference>
<dbReference type="Proteomes" id="UP000005326">
    <property type="component" value="Unassembled WGS sequence"/>
</dbReference>
<evidence type="ECO:0000256" key="7">
    <source>
        <dbReference type="ARBA" id="ARBA00023277"/>
    </source>
</evidence>
<dbReference type="GO" id="GO:0004034">
    <property type="term" value="F:aldose 1-epimerase activity"/>
    <property type="evidence" value="ECO:0007669"/>
    <property type="project" value="UniProtKB-EC"/>
</dbReference>
<organism evidence="12 13">
    <name type="scientific">[Eubacterium] siraeum DSM 15702</name>
    <dbReference type="NCBI Taxonomy" id="428128"/>
    <lineage>
        <taxon>Bacteria</taxon>
        <taxon>Bacillati</taxon>
        <taxon>Bacillota</taxon>
        <taxon>Clostridia</taxon>
        <taxon>Eubacteriales</taxon>
        <taxon>Oscillospiraceae</taxon>
        <taxon>Oscillospiraceae incertae sedis</taxon>
    </lineage>
</organism>
<sequence length="348" mass="38062">MVNSMSIEKKLWGNHNGKDCCLFTLENGNMTAEITNYAGSLVKLIVPDKDGNRGDILLGYDTLDGYTAGTSSQGALVGRYANRIGGAKFTLNGKEYTLAKNDNGNTLHGGNVGFNKKVWDVKDYGENGNPYVVFSYTSVDGEEGFPGTLTLDVKYTLTADSIEICYNAVSDKDTVMNFTNHSYFNLNGTDAGNIKDHIAQIFADKYTPVSPVLIPTGEIASVKGTPFDFTAPKRIGEDMDNGKLPGGYDHNYVLGETKEMRKAAEIYSDKTGRVMTTYTDMPAIQFYISGGLGGETGKGGKEMFKNQGFCLESQFCPDSPNKPQFKPTCVYKAGEQYNFTTIYKFSVK</sequence>
<evidence type="ECO:0000256" key="11">
    <source>
        <dbReference type="PIRSR" id="PIRSR005096-3"/>
    </source>
</evidence>
<evidence type="ECO:0000256" key="10">
    <source>
        <dbReference type="PIRSR" id="PIRSR005096-2"/>
    </source>
</evidence>
<comment type="pathway">
    <text evidence="2 8">Carbohydrate metabolism; hexose metabolism.</text>
</comment>
<feature type="binding site" evidence="11">
    <location>
        <begin position="82"/>
        <end position="83"/>
    </location>
    <ligand>
        <name>beta-D-galactose</name>
        <dbReference type="ChEBI" id="CHEBI:27667"/>
    </ligand>
</feature>
<dbReference type="EC" id="5.1.3.3" evidence="4 8"/>
<dbReference type="GO" id="GO:0030246">
    <property type="term" value="F:carbohydrate binding"/>
    <property type="evidence" value="ECO:0007669"/>
    <property type="project" value="InterPro"/>
</dbReference>
<dbReference type="PIRSF" id="PIRSF005096">
    <property type="entry name" value="GALM"/>
    <property type="match status" value="1"/>
</dbReference>
<dbReference type="Gene3D" id="2.70.98.10">
    <property type="match status" value="1"/>
</dbReference>
<feature type="binding site" evidence="11">
    <location>
        <begin position="181"/>
        <end position="183"/>
    </location>
    <ligand>
        <name>beta-D-galactose</name>
        <dbReference type="ChEBI" id="CHEBI:27667"/>
    </ligand>
</feature>
<evidence type="ECO:0000256" key="4">
    <source>
        <dbReference type="ARBA" id="ARBA00013185"/>
    </source>
</evidence>
<proteinExistence type="inferred from homology"/>
<dbReference type="GO" id="GO:0006006">
    <property type="term" value="P:glucose metabolic process"/>
    <property type="evidence" value="ECO:0007669"/>
    <property type="project" value="TreeGrafter"/>
</dbReference>
<protein>
    <recommendedName>
        <fullName evidence="5 8">Aldose 1-epimerase</fullName>
        <ecNumber evidence="4 8">5.1.3.3</ecNumber>
    </recommendedName>
</protein>
<reference evidence="12" key="1">
    <citation type="submission" date="2007-10" db="EMBL/GenBank/DDBJ databases">
        <authorList>
            <person name="Fulton L."/>
            <person name="Clifton S."/>
            <person name="Fulton B."/>
            <person name="Xu J."/>
            <person name="Minx P."/>
            <person name="Pepin K.H."/>
            <person name="Johnson M."/>
            <person name="Thiruvilangam P."/>
            <person name="Bhonagiri V."/>
            <person name="Nash W.E."/>
            <person name="Mardis E.R."/>
            <person name="Wilson R.K."/>
        </authorList>
    </citation>
    <scope>NUCLEOTIDE SEQUENCE [LARGE SCALE GENOMIC DNA]</scope>
    <source>
        <strain evidence="12">DSM 15702</strain>
    </source>
</reference>
<evidence type="ECO:0000256" key="5">
    <source>
        <dbReference type="ARBA" id="ARBA00014165"/>
    </source>
</evidence>
<dbReference type="PANTHER" id="PTHR10091">
    <property type="entry name" value="ALDOSE-1-EPIMERASE"/>
    <property type="match status" value="1"/>
</dbReference>
<dbReference type="InterPro" id="IPR015443">
    <property type="entry name" value="Aldose_1-epimerase"/>
</dbReference>
<comment type="catalytic activity">
    <reaction evidence="1 8">
        <text>alpha-D-glucose = beta-D-glucose</text>
        <dbReference type="Rhea" id="RHEA:10264"/>
        <dbReference type="ChEBI" id="CHEBI:15903"/>
        <dbReference type="ChEBI" id="CHEBI:17925"/>
        <dbReference type="EC" id="5.1.3.3"/>
    </reaction>
</comment>
<dbReference type="InterPro" id="IPR018052">
    <property type="entry name" value="Ald1_epimerase_CS"/>
</dbReference>
<dbReference type="CDD" id="cd09019">
    <property type="entry name" value="galactose_mutarotase_like"/>
    <property type="match status" value="1"/>
</dbReference>
<dbReference type="NCBIfam" id="NF008277">
    <property type="entry name" value="PRK11055.1"/>
    <property type="match status" value="1"/>
</dbReference>
<dbReference type="UniPathway" id="UPA00242"/>
<accession>B0MNK9</accession>
<keyword evidence="6 8" id="KW-0413">Isomerase</keyword>
<keyword evidence="7 8" id="KW-0119">Carbohydrate metabolism</keyword>
<feature type="active site" description="Proton acceptor" evidence="9">
    <location>
        <position position="312"/>
    </location>
</feature>
<evidence type="ECO:0000256" key="2">
    <source>
        <dbReference type="ARBA" id="ARBA00005028"/>
    </source>
</evidence>
<reference evidence="12" key="2">
    <citation type="submission" date="2014-06" db="EMBL/GenBank/DDBJ databases">
        <title>Draft genome sequence of Eubacterium siraeum (DSM 15702).</title>
        <authorList>
            <person name="Sudarsanam P."/>
            <person name="Ley R."/>
            <person name="Guruge J."/>
            <person name="Turnbaugh P.J."/>
            <person name="Mahowald M."/>
            <person name="Liep D."/>
            <person name="Gordon J."/>
        </authorList>
    </citation>
    <scope>NUCLEOTIDE SEQUENCE</scope>
    <source>
        <strain evidence="12">DSM 15702</strain>
    </source>
</reference>
<evidence type="ECO:0000313" key="12">
    <source>
        <dbReference type="EMBL" id="EDS00721.1"/>
    </source>
</evidence>
<keyword evidence="13" id="KW-1185">Reference proteome</keyword>
<feature type="active site" description="Proton donor" evidence="9">
    <location>
        <position position="181"/>
    </location>
</feature>